<dbReference type="EMBL" id="CYPR01000228">
    <property type="protein sequence ID" value="CUH40743.1"/>
    <property type="molecule type" value="Genomic_DNA"/>
</dbReference>
<proteinExistence type="predicted"/>
<evidence type="ECO:0000313" key="2">
    <source>
        <dbReference type="Proteomes" id="UP000049455"/>
    </source>
</evidence>
<reference evidence="1 2" key="1">
    <citation type="submission" date="2015-09" db="EMBL/GenBank/DDBJ databases">
        <authorList>
            <person name="Jackson K.R."/>
            <person name="Lunt B.L."/>
            <person name="Fisher J.N.B."/>
            <person name="Gardner A.V."/>
            <person name="Bailey M.E."/>
            <person name="Deus L.M."/>
            <person name="Earl A.S."/>
            <person name="Gibby P.D."/>
            <person name="Hartmann K.A."/>
            <person name="Liu J.E."/>
            <person name="Manci A.M."/>
            <person name="Nielsen D.A."/>
            <person name="Solomon M.B."/>
            <person name="Breakwell D.P."/>
            <person name="Burnett S.H."/>
            <person name="Grose J.H."/>
        </authorList>
    </citation>
    <scope>NUCLEOTIDE SEQUENCE [LARGE SCALE GENOMIC DNA]</scope>
    <source>
        <strain evidence="1 2">CECT 7799</strain>
    </source>
</reference>
<gene>
    <name evidence="1" type="ORF">JSE7799_03478</name>
</gene>
<name>A0A0M7BFQ7_9RHOB</name>
<protein>
    <recommendedName>
        <fullName evidence="3">Rho termination factor N-terminal domain-containing protein</fullName>
    </recommendedName>
</protein>
<sequence>MSTKLEDLDVAALKDLARVQAVEGGNDMTRDELLDALDEPVDDVLARWLGKTRQEVYAAAGEAGIEGRQDMQKRDLLEALAKKG</sequence>
<dbReference type="STRING" id="313367.JSE7799_03478"/>
<evidence type="ECO:0000313" key="1">
    <source>
        <dbReference type="EMBL" id="CUH40743.1"/>
    </source>
</evidence>
<dbReference type="Proteomes" id="UP000049455">
    <property type="component" value="Unassembled WGS sequence"/>
</dbReference>
<keyword evidence="2" id="KW-1185">Reference proteome</keyword>
<evidence type="ECO:0008006" key="3">
    <source>
        <dbReference type="Google" id="ProtNLM"/>
    </source>
</evidence>
<organism evidence="1 2">
    <name type="scientific">Jannaschia seosinensis</name>
    <dbReference type="NCBI Taxonomy" id="313367"/>
    <lineage>
        <taxon>Bacteria</taxon>
        <taxon>Pseudomonadati</taxon>
        <taxon>Pseudomonadota</taxon>
        <taxon>Alphaproteobacteria</taxon>
        <taxon>Rhodobacterales</taxon>
        <taxon>Roseobacteraceae</taxon>
        <taxon>Jannaschia</taxon>
    </lineage>
</organism>
<accession>A0A0M7BFQ7</accession>
<dbReference type="OrthoDB" id="7659049at2"/>
<dbReference type="RefSeq" id="WP_055664738.1">
    <property type="nucleotide sequence ID" value="NZ_CYPR01000228.1"/>
</dbReference>
<dbReference type="AlphaFoldDB" id="A0A0M7BFQ7"/>